<dbReference type="Pfam" id="PF01548">
    <property type="entry name" value="DEDD_Tnp_IS110"/>
    <property type="match status" value="1"/>
</dbReference>
<dbReference type="InterPro" id="IPR047650">
    <property type="entry name" value="Transpos_IS110"/>
</dbReference>
<feature type="domain" description="Transposase IS116/IS110/IS902 C-terminal" evidence="2">
    <location>
        <begin position="212"/>
        <end position="289"/>
    </location>
</feature>
<dbReference type="PANTHER" id="PTHR33055">
    <property type="entry name" value="TRANSPOSASE FOR INSERTION SEQUENCE ELEMENT IS1111A"/>
    <property type="match status" value="1"/>
</dbReference>
<protein>
    <submittedName>
        <fullName evidence="3">Transposase</fullName>
    </submittedName>
</protein>
<feature type="domain" description="Transposase IS110-like N-terminal" evidence="1">
    <location>
        <begin position="7"/>
        <end position="147"/>
    </location>
</feature>
<dbReference type="AlphaFoldDB" id="A0A099ESS3"/>
<dbReference type="GO" id="GO:0004803">
    <property type="term" value="F:transposase activity"/>
    <property type="evidence" value="ECO:0007669"/>
    <property type="project" value="InterPro"/>
</dbReference>
<dbReference type="Pfam" id="PF02371">
    <property type="entry name" value="Transposase_20"/>
    <property type="match status" value="1"/>
</dbReference>
<proteinExistence type="predicted"/>
<evidence type="ECO:0000259" key="2">
    <source>
        <dbReference type="Pfam" id="PF02371"/>
    </source>
</evidence>
<dbReference type="NCBIfam" id="NF033542">
    <property type="entry name" value="transpos_IS110"/>
    <property type="match status" value="1"/>
</dbReference>
<dbReference type="PANTHER" id="PTHR33055:SF3">
    <property type="entry name" value="PUTATIVE TRANSPOSASE FOR IS117-RELATED"/>
    <property type="match status" value="1"/>
</dbReference>
<dbReference type="GO" id="GO:0006313">
    <property type="term" value="P:DNA transposition"/>
    <property type="evidence" value="ECO:0007669"/>
    <property type="project" value="InterPro"/>
</dbReference>
<dbReference type="InterPro" id="IPR003346">
    <property type="entry name" value="Transposase_20"/>
</dbReference>
<dbReference type="STRING" id="376733.SAMN04487972_1509"/>
<evidence type="ECO:0000259" key="1">
    <source>
        <dbReference type="Pfam" id="PF01548"/>
    </source>
</evidence>
<dbReference type="RefSeq" id="WP_036744395.1">
    <property type="nucleotide sequence ID" value="NZ_JRKN01000089.1"/>
</dbReference>
<dbReference type="InterPro" id="IPR002525">
    <property type="entry name" value="Transp_IS110-like_N"/>
</dbReference>
<comment type="caution">
    <text evidence="3">The sequence shown here is derived from an EMBL/GenBank/DDBJ whole genome shotgun (WGS) entry which is preliminary data.</text>
</comment>
<keyword evidence="4" id="KW-1185">Reference proteome</keyword>
<reference evidence="3 4" key="2">
    <citation type="submission" date="2014-10" db="EMBL/GenBank/DDBJ databases">
        <title>Paracoccus sanguinis sp. nov., isolated from clinical specimens of New York State patients.</title>
        <authorList>
            <person name="Mingle L.A."/>
            <person name="Cole J.A."/>
            <person name="Lapierre P."/>
            <person name="Musser K.A."/>
        </authorList>
    </citation>
    <scope>NUCLEOTIDE SEQUENCE [LARGE SCALE GENOMIC DNA]</scope>
    <source>
        <strain evidence="3 4">JCM 14014</strain>
    </source>
</reference>
<dbReference type="Proteomes" id="UP000029846">
    <property type="component" value="Unassembled WGS sequence"/>
</dbReference>
<dbReference type="EMBL" id="JRKN01000089">
    <property type="protein sequence ID" value="KGJ01475.1"/>
    <property type="molecule type" value="Genomic_DNA"/>
</dbReference>
<gene>
    <name evidence="3" type="ORF">IT41_19955</name>
</gene>
<sequence>MDEVTIIGVDLAKSAFHVHGASKDGSQLFQKKLTRRQFPEFMARQRPCMVAMEACGSSNYWTRELTKMGHDVRLIAPIYVKPFLKRQKNDAADAEAIVEAAQRPSMRFVEPKTPDQQARAMLFRSREQLLRQRTETINSLRSHLSEFGIIASQGAVGVSQIRDTLDDPEATIPELVRELAVGLLRRIDQQTSELDILRKHMNAVSEAGETARRLRTLPGIGPIGALAIETFAPEMSTFRRGRDFASWLGLVPRQHSTGGRPRLGRTTKMGQRDIRRLLISGAMAVIRWAVRRPGSFGPWLQAMLARKPRLVAAIALANKMARAIWAMLTKDQDYRGSVAA</sequence>
<accession>A0A099ESS3</accession>
<organism evidence="3 4">
    <name type="scientific">Paracoccus halophilus</name>
    <dbReference type="NCBI Taxonomy" id="376733"/>
    <lineage>
        <taxon>Bacteria</taxon>
        <taxon>Pseudomonadati</taxon>
        <taxon>Pseudomonadota</taxon>
        <taxon>Alphaproteobacteria</taxon>
        <taxon>Rhodobacterales</taxon>
        <taxon>Paracoccaceae</taxon>
        <taxon>Paracoccus</taxon>
    </lineage>
</organism>
<name>A0A099ESS3_9RHOB</name>
<dbReference type="eggNOG" id="COG3547">
    <property type="taxonomic scope" value="Bacteria"/>
</dbReference>
<evidence type="ECO:0000313" key="4">
    <source>
        <dbReference type="Proteomes" id="UP000029846"/>
    </source>
</evidence>
<reference evidence="3 4" key="1">
    <citation type="submission" date="2014-09" db="EMBL/GenBank/DDBJ databases">
        <authorList>
            <person name="McGinnis J.M."/>
            <person name="Wolfgang W.J."/>
        </authorList>
    </citation>
    <scope>NUCLEOTIDE SEQUENCE [LARGE SCALE GENOMIC DNA]</scope>
    <source>
        <strain evidence="3 4">JCM 14014</strain>
    </source>
</reference>
<dbReference type="GO" id="GO:0003677">
    <property type="term" value="F:DNA binding"/>
    <property type="evidence" value="ECO:0007669"/>
    <property type="project" value="InterPro"/>
</dbReference>
<evidence type="ECO:0000313" key="3">
    <source>
        <dbReference type="EMBL" id="KGJ01475.1"/>
    </source>
</evidence>